<gene>
    <name evidence="10" type="ORF">OSIN01602_LOCUS12571</name>
</gene>
<dbReference type="InterPro" id="IPR003959">
    <property type="entry name" value="ATPase_AAA_core"/>
</dbReference>
<evidence type="ECO:0000313" key="10">
    <source>
        <dbReference type="EMBL" id="CAD9344416.1"/>
    </source>
</evidence>
<dbReference type="Gene3D" id="1.10.8.60">
    <property type="match status" value="1"/>
</dbReference>
<dbReference type="Gene3D" id="3.40.50.300">
    <property type="entry name" value="P-loop containing nucleotide triphosphate hydrolases"/>
    <property type="match status" value="3"/>
</dbReference>
<dbReference type="InterPro" id="IPR027417">
    <property type="entry name" value="P-loop_NTPase"/>
</dbReference>
<dbReference type="InterPro" id="IPR041546">
    <property type="entry name" value="ClpA/ClpB_AAA_lid"/>
</dbReference>
<dbReference type="CDD" id="cd19499">
    <property type="entry name" value="RecA-like_ClpB_Hsp104-like"/>
    <property type="match status" value="1"/>
</dbReference>
<keyword evidence="6" id="KW-0175">Coiled coil</keyword>
<evidence type="ECO:0000259" key="8">
    <source>
        <dbReference type="SMART" id="SM00382"/>
    </source>
</evidence>
<evidence type="ECO:0008006" key="11">
    <source>
        <dbReference type="Google" id="ProtNLM"/>
    </source>
</evidence>
<reference evidence="10" key="1">
    <citation type="submission" date="2021-01" db="EMBL/GenBank/DDBJ databases">
        <authorList>
            <person name="Corre E."/>
            <person name="Pelletier E."/>
            <person name="Niang G."/>
            <person name="Scheremetjew M."/>
            <person name="Finn R."/>
            <person name="Kale V."/>
            <person name="Holt S."/>
            <person name="Cochrane G."/>
            <person name="Meng A."/>
            <person name="Brown T."/>
            <person name="Cohen L."/>
        </authorList>
    </citation>
    <scope>NUCLEOTIDE SEQUENCE</scope>
    <source>
        <strain evidence="10">Grunow 1884</strain>
    </source>
</reference>
<evidence type="ECO:0000256" key="2">
    <source>
        <dbReference type="ARBA" id="ARBA00022737"/>
    </source>
</evidence>
<evidence type="ECO:0000256" key="4">
    <source>
        <dbReference type="ARBA" id="ARBA00022840"/>
    </source>
</evidence>
<dbReference type="CDD" id="cd00009">
    <property type="entry name" value="AAA"/>
    <property type="match status" value="1"/>
</dbReference>
<dbReference type="GO" id="GO:0005737">
    <property type="term" value="C:cytoplasm"/>
    <property type="evidence" value="ECO:0007669"/>
    <property type="project" value="TreeGrafter"/>
</dbReference>
<protein>
    <recommendedName>
        <fullName evidence="11">Clp R domain-containing protein</fullName>
    </recommendedName>
</protein>
<keyword evidence="2" id="KW-0677">Repeat</keyword>
<evidence type="ECO:0000259" key="9">
    <source>
        <dbReference type="SMART" id="SM01086"/>
    </source>
</evidence>
<dbReference type="SUPFAM" id="SSF52540">
    <property type="entry name" value="P-loop containing nucleoside triphosphate hydrolases"/>
    <property type="match status" value="2"/>
</dbReference>
<feature type="compositionally biased region" description="Acidic residues" evidence="7">
    <location>
        <begin position="881"/>
        <end position="894"/>
    </location>
</feature>
<proteinExistence type="inferred from homology"/>
<evidence type="ECO:0000256" key="3">
    <source>
        <dbReference type="ARBA" id="ARBA00022741"/>
    </source>
</evidence>
<feature type="domain" description="AAA+ ATPase" evidence="8">
    <location>
        <begin position="175"/>
        <end position="320"/>
    </location>
</feature>
<dbReference type="InterPro" id="IPR028299">
    <property type="entry name" value="ClpA/B_CS2"/>
</dbReference>
<dbReference type="InterPro" id="IPR003593">
    <property type="entry name" value="AAA+_ATPase"/>
</dbReference>
<dbReference type="PROSITE" id="PS00871">
    <property type="entry name" value="CLPAB_2"/>
    <property type="match status" value="1"/>
</dbReference>
<dbReference type="InterPro" id="IPR019489">
    <property type="entry name" value="Clp_ATPase_C"/>
</dbReference>
<organism evidence="10">
    <name type="scientific">Trieres chinensis</name>
    <name type="common">Marine centric diatom</name>
    <name type="synonym">Odontella sinensis</name>
    <dbReference type="NCBI Taxonomy" id="1514140"/>
    <lineage>
        <taxon>Eukaryota</taxon>
        <taxon>Sar</taxon>
        <taxon>Stramenopiles</taxon>
        <taxon>Ochrophyta</taxon>
        <taxon>Bacillariophyta</taxon>
        <taxon>Mediophyceae</taxon>
        <taxon>Biddulphiophycidae</taxon>
        <taxon>Eupodiscales</taxon>
        <taxon>Parodontellaceae</taxon>
        <taxon>Trieres</taxon>
    </lineage>
</organism>
<feature type="domain" description="Clp ATPase C-terminal" evidence="9">
    <location>
        <begin position="756"/>
        <end position="846"/>
    </location>
</feature>
<dbReference type="FunFam" id="3.40.50.300:FF:000120">
    <property type="entry name" value="ATP-dependent chaperone ClpB"/>
    <property type="match status" value="1"/>
</dbReference>
<dbReference type="Pfam" id="PF00004">
    <property type="entry name" value="AAA"/>
    <property type="match status" value="1"/>
</dbReference>
<dbReference type="Pfam" id="PF10431">
    <property type="entry name" value="ClpB_D2-small"/>
    <property type="match status" value="1"/>
</dbReference>
<dbReference type="PRINTS" id="PR00300">
    <property type="entry name" value="CLPPROTEASEA"/>
</dbReference>
<dbReference type="GO" id="GO:0016887">
    <property type="term" value="F:ATP hydrolysis activity"/>
    <property type="evidence" value="ECO:0007669"/>
    <property type="project" value="InterPro"/>
</dbReference>
<keyword evidence="4" id="KW-0067">ATP-binding</keyword>
<feature type="coiled-coil region" evidence="6">
    <location>
        <begin position="418"/>
        <end position="503"/>
    </location>
</feature>
<dbReference type="GO" id="GO:0034605">
    <property type="term" value="P:cellular response to heat"/>
    <property type="evidence" value="ECO:0007669"/>
    <property type="project" value="TreeGrafter"/>
</dbReference>
<comment type="similarity">
    <text evidence="1">Belongs to the ClpA/ClpB family.</text>
</comment>
<evidence type="ECO:0000256" key="5">
    <source>
        <dbReference type="ARBA" id="ARBA00023186"/>
    </source>
</evidence>
<dbReference type="PANTHER" id="PTHR11638">
    <property type="entry name" value="ATP-DEPENDENT CLP PROTEASE"/>
    <property type="match status" value="1"/>
</dbReference>
<evidence type="ECO:0000256" key="7">
    <source>
        <dbReference type="SAM" id="MobiDB-lite"/>
    </source>
</evidence>
<evidence type="ECO:0000256" key="1">
    <source>
        <dbReference type="ARBA" id="ARBA00008675"/>
    </source>
</evidence>
<dbReference type="FunFam" id="3.40.50.300:FF:000025">
    <property type="entry name" value="ATP-dependent Clp protease subunit"/>
    <property type="match status" value="1"/>
</dbReference>
<keyword evidence="5" id="KW-0143">Chaperone</keyword>
<feature type="region of interest" description="Disordered" evidence="7">
    <location>
        <begin position="873"/>
        <end position="902"/>
    </location>
</feature>
<feature type="domain" description="AAA+ ATPase" evidence="8">
    <location>
        <begin position="585"/>
        <end position="757"/>
    </location>
</feature>
<dbReference type="InterPro" id="IPR050130">
    <property type="entry name" value="ClpA_ClpB"/>
</dbReference>
<feature type="region of interest" description="Disordered" evidence="7">
    <location>
        <begin position="76"/>
        <end position="128"/>
    </location>
</feature>
<dbReference type="SMART" id="SM00382">
    <property type="entry name" value="AAA"/>
    <property type="match status" value="2"/>
</dbReference>
<dbReference type="AlphaFoldDB" id="A0A7S1ZP45"/>
<dbReference type="InterPro" id="IPR001270">
    <property type="entry name" value="ClpA/B"/>
</dbReference>
<evidence type="ECO:0000256" key="6">
    <source>
        <dbReference type="SAM" id="Coils"/>
    </source>
</evidence>
<sequence length="902" mass="99686">MLSRYAAHSAARRAVYEASSHRIAPLKIPPSWTLPKEAPLSTIASQVATAASSVAATNAAGAPGRAEPRNRGALVSAIGKNTDPLRYSASSRHSRRLMSSVPPGRGGAPSGGGTGGGGGGFPGQPWVNPENAVPGQNLELYGIDLTKMAEDGKLDPVVGRHDEIRRTLQILARRTKNNPVLIGEPGVGKTAIAEGLALRIVSGEVPESMKDKRVVSLDLAQLISGAMYRGQFEERLKSVIKDIQESDGKVILFIDELHTIVGAGKGEGSMDMSNMLKPSLARGELQLVGATTLDEYRQIEKDAALARRFQSVFIAEPNVEDTVSILRGLKSNYEVHHGIRIKDEALIASAALSDRYLSDRKQPDKSIDLVDEACSRLRLEQESKPEIIWKIERDLLTKQIELTALANEEDDKKSLARKAQVEKDVAALQERLRELNDIWKAEREELERGKRVKEKLEAARKELVAARQKADFTKAGELLHSTIPQLEQEMAEIEHQAEDLGSQNTKEGQKKLKMLADAVTAEAIATVIARHTGIPVSRITGSESRKLLQMEDKLREKVVGQDHALVAVSDCVRLARTRLSAADRTLGNFLFLGPTGVGKTELCKALAEFIFDDPDAMTRIDMSEYGERHTVSRLIGAPPGYVGYDEGGVLTESVRRRPYQVLLLDEFEKGHRDVWNLLLQLFDEGHLTDSHGRKVDFRNVIVVMTSNMGAEVISQLPEEFVGNEPQVRNSIMEVVRHTLSPELLNRIDETVMFNRLQRQHMDRIAEIGLSDIARRLESGQNMTLDVSKAAVDCLANRGYDIRYGARPLKRTLARDVLNPLSRLVLEGCVLDGDVVRVRTRAEAEELINEGKDPHGYITSSSDEDESAVVILRNHEPSTHGEEEDDQWDDDEFLMEDGSHHHR</sequence>
<dbReference type="EMBL" id="HBGO01021876">
    <property type="protein sequence ID" value="CAD9344416.1"/>
    <property type="molecule type" value="Transcribed_RNA"/>
</dbReference>
<name>A0A7S1ZP45_TRICV</name>
<dbReference type="Pfam" id="PF07724">
    <property type="entry name" value="AAA_2"/>
    <property type="match status" value="1"/>
</dbReference>
<dbReference type="SMART" id="SM01086">
    <property type="entry name" value="ClpB_D2-small"/>
    <property type="match status" value="1"/>
</dbReference>
<dbReference type="PANTHER" id="PTHR11638:SF18">
    <property type="entry name" value="HEAT SHOCK PROTEIN 104"/>
    <property type="match status" value="1"/>
</dbReference>
<accession>A0A7S1ZP45</accession>
<feature type="compositionally biased region" description="Gly residues" evidence="7">
    <location>
        <begin position="104"/>
        <end position="122"/>
    </location>
</feature>
<keyword evidence="3" id="KW-0547">Nucleotide-binding</keyword>
<dbReference type="Pfam" id="PF17871">
    <property type="entry name" value="AAA_lid_9"/>
    <property type="match status" value="1"/>
</dbReference>
<dbReference type="GO" id="GO:0005524">
    <property type="term" value="F:ATP binding"/>
    <property type="evidence" value="ECO:0007669"/>
    <property type="project" value="UniProtKB-KW"/>
</dbReference>
<dbReference type="FunFam" id="3.40.50.300:FF:000010">
    <property type="entry name" value="Chaperone clpB 1, putative"/>
    <property type="match status" value="1"/>
</dbReference>